<dbReference type="Proteomes" id="UP000675920">
    <property type="component" value="Unplaced"/>
</dbReference>
<reference evidence="3" key="1">
    <citation type="journal article" date="1999" name="Mol. Cell">
        <title>The FHA domain is a modular phosphopeptide recognition motif.</title>
        <authorList>
            <person name="Durocher D."/>
            <person name="Henckel J."/>
            <person name="Fersht A.R."/>
            <person name="Jackson S.P."/>
        </authorList>
    </citation>
    <scope>NUCLEOTIDE SEQUENCE</scope>
</reference>
<dbReference type="InterPro" id="IPR000253">
    <property type="entry name" value="FHA_dom"/>
</dbReference>
<protein>
    <submittedName>
        <fullName evidence="3">FHA domain-containing protein</fullName>
    </submittedName>
</protein>
<keyword evidence="2" id="KW-1185">Reference proteome</keyword>
<name>A0A8B6X957_9BURK</name>
<accession>A0A8B6X957</accession>
<dbReference type="Gene3D" id="2.60.200.20">
    <property type="match status" value="1"/>
</dbReference>
<evidence type="ECO:0000259" key="1">
    <source>
        <dbReference type="PROSITE" id="PS50006"/>
    </source>
</evidence>
<feature type="domain" description="FHA" evidence="1">
    <location>
        <begin position="17"/>
        <end position="66"/>
    </location>
</feature>
<dbReference type="SUPFAM" id="SSF49879">
    <property type="entry name" value="SMAD/FHA domain"/>
    <property type="match status" value="1"/>
</dbReference>
<dbReference type="InterPro" id="IPR008984">
    <property type="entry name" value="SMAD_FHA_dom_sf"/>
</dbReference>
<evidence type="ECO:0000313" key="2">
    <source>
        <dbReference type="Proteomes" id="UP000675920"/>
    </source>
</evidence>
<proteinExistence type="predicted"/>
<evidence type="ECO:0000313" key="3">
    <source>
        <dbReference type="RefSeq" id="WP_051378433.1"/>
    </source>
</evidence>
<dbReference type="PROSITE" id="PS50006">
    <property type="entry name" value="FHA_DOMAIN"/>
    <property type="match status" value="1"/>
</dbReference>
<dbReference type="Pfam" id="PF00498">
    <property type="entry name" value="FHA"/>
    <property type="match status" value="1"/>
</dbReference>
<dbReference type="SMART" id="SM00240">
    <property type="entry name" value="FHA"/>
    <property type="match status" value="1"/>
</dbReference>
<dbReference type="AlphaFoldDB" id="A0A8B6X957"/>
<sequence>MLLNAVTGECVVLRSNHVFGRDAMRSDTHIPDPEVSMMHAVARWRDGGWAVADHSRNGTIVDGRFLSKGQWVPLRIDQQLRFGSSPASQFRVADLAPPGSLLVCDAPGVKPIPLQRNNLLPSAEEPELSIYQSDTGHWMLEREGEAQVLGSGATLDLAGQRYRLLLSDEVDETRAELVGSQLGAPRLCFRLSLDEEHTQLRVTHGAHEADLGERMHHYCLVTLARRRLADAHAGIGPADQGWLAGSDLARMLGMDIQHVNVQIFRARNQLMAALPSAVQLANIVERRRGSLRLGGFGFGIFRGDALEGEFMPEAMVGEDV</sequence>
<dbReference type="OrthoDB" id="273564at2"/>
<reference evidence="3" key="3">
    <citation type="submission" date="2025-08" db="UniProtKB">
        <authorList>
            <consortium name="RefSeq"/>
        </authorList>
    </citation>
    <scope>IDENTIFICATION</scope>
</reference>
<dbReference type="RefSeq" id="WP_051378433.1">
    <property type="nucleotide sequence ID" value="NZ_AXWS01000008.1"/>
</dbReference>
<organism evidence="2 3">
    <name type="scientific">Derxia gummosa DSM 723</name>
    <dbReference type="NCBI Taxonomy" id="1121388"/>
    <lineage>
        <taxon>Bacteria</taxon>
        <taxon>Pseudomonadati</taxon>
        <taxon>Pseudomonadota</taxon>
        <taxon>Betaproteobacteria</taxon>
        <taxon>Burkholderiales</taxon>
        <taxon>Alcaligenaceae</taxon>
        <taxon>Derxia</taxon>
    </lineage>
</organism>
<dbReference type="CDD" id="cd00060">
    <property type="entry name" value="FHA"/>
    <property type="match status" value="1"/>
</dbReference>
<reference evidence="3" key="2">
    <citation type="journal article" date="2000" name="J. Cell Sci. 113 Pt">
        <title>The FHA domain mediates phosphoprotein interactions.</title>
        <authorList>
            <person name="Li J."/>
            <person name="Lee G.I."/>
            <person name="Van Doren S.R."/>
            <person name="Walker J.C."/>
        </authorList>
    </citation>
    <scope>NUCLEOTIDE SEQUENCE</scope>
</reference>